<evidence type="ECO:0000313" key="1">
    <source>
        <dbReference type="EMBL" id="SJZ56684.1"/>
    </source>
</evidence>
<organism evidence="1 2">
    <name type="scientific">Treponema porcinum</name>
    <dbReference type="NCBI Taxonomy" id="261392"/>
    <lineage>
        <taxon>Bacteria</taxon>
        <taxon>Pseudomonadati</taxon>
        <taxon>Spirochaetota</taxon>
        <taxon>Spirochaetia</taxon>
        <taxon>Spirochaetales</taxon>
        <taxon>Treponemataceae</taxon>
        <taxon>Treponema</taxon>
    </lineage>
</organism>
<accession>A0A1T4LQF7</accession>
<dbReference type="EMBL" id="FUWG01000012">
    <property type="protein sequence ID" value="SJZ56684.1"/>
    <property type="molecule type" value="Genomic_DNA"/>
</dbReference>
<evidence type="ECO:0008006" key="3">
    <source>
        <dbReference type="Google" id="ProtNLM"/>
    </source>
</evidence>
<sequence length="290" mass="33472">MRLNRIKIFFSFIILLSIISLGCASTKNIRENTWKYLEENQESVHLYPYPNDTTSVSAPFSEKYLFLRLYNPHAKYNVGTVILQKGLEFTERHTVSGSHIAIGFDLTDSFYGLTLYAKPNLKIEQCTDTSTNEFMKSCDPEKSLQTTFALPVSKDEYELAVAWMKHKYETQSANYSISDNFKMAGVALKRMSNPDAKKSKHPHTQEEEFKEFEEMNKFVCSTFVCHVLFSSVDSIRNYMNENLIDPNYAMPTDIITMPGMQKLFTSSWQDYNTAAGQFVMHNPEFAEYLQ</sequence>
<protein>
    <recommendedName>
        <fullName evidence="3">Lipoprotein</fullName>
    </recommendedName>
</protein>
<name>A0A1T4LQF7_TREPO</name>
<proteinExistence type="predicted"/>
<dbReference type="RefSeq" id="WP_078933568.1">
    <property type="nucleotide sequence ID" value="NZ_FUWG01000012.1"/>
</dbReference>
<reference evidence="1 2" key="1">
    <citation type="submission" date="2017-02" db="EMBL/GenBank/DDBJ databases">
        <authorList>
            <person name="Peterson S.W."/>
        </authorList>
    </citation>
    <scope>NUCLEOTIDE SEQUENCE [LARGE SCALE GENOMIC DNA]</scope>
    <source>
        <strain evidence="1 2">ATCC BAA-908</strain>
    </source>
</reference>
<dbReference type="AlphaFoldDB" id="A0A1T4LQF7"/>
<evidence type="ECO:0000313" key="2">
    <source>
        <dbReference type="Proteomes" id="UP000190423"/>
    </source>
</evidence>
<dbReference type="STRING" id="261392.SAMN02745149_01670"/>
<dbReference type="PROSITE" id="PS51257">
    <property type="entry name" value="PROKAR_LIPOPROTEIN"/>
    <property type="match status" value="1"/>
</dbReference>
<dbReference type="GeneID" id="78316954"/>
<gene>
    <name evidence="1" type="ORF">SAMN02745149_01670</name>
</gene>
<keyword evidence="2" id="KW-1185">Reference proteome</keyword>
<dbReference type="OrthoDB" id="357629at2"/>
<dbReference type="Proteomes" id="UP000190423">
    <property type="component" value="Unassembled WGS sequence"/>
</dbReference>